<keyword evidence="9" id="KW-0564">Palmitate</keyword>
<evidence type="ECO:0000256" key="14">
    <source>
        <dbReference type="ARBA" id="ARBA00023288"/>
    </source>
</evidence>
<evidence type="ECO:0000256" key="12">
    <source>
        <dbReference type="ARBA" id="ARBA00023180"/>
    </source>
</evidence>
<dbReference type="PANTHER" id="PTHR46925:SF4">
    <property type="entry name" value="SUBSTANCE-P RECEPTOR"/>
    <property type="match status" value="1"/>
</dbReference>
<evidence type="ECO:0000256" key="15">
    <source>
        <dbReference type="ARBA" id="ARBA00031678"/>
    </source>
</evidence>
<evidence type="ECO:0000313" key="19">
    <source>
        <dbReference type="Proteomes" id="UP001266305"/>
    </source>
</evidence>
<keyword evidence="13" id="KW-0807">Transducer</keyword>
<evidence type="ECO:0000313" key="18">
    <source>
        <dbReference type="EMBL" id="KAK2092725.1"/>
    </source>
</evidence>
<dbReference type="InterPro" id="IPR000046">
    <property type="entry name" value="NK1_rcpt"/>
</dbReference>
<dbReference type="EMBL" id="JASSZA010000015">
    <property type="protein sequence ID" value="KAK2092725.1"/>
    <property type="molecule type" value="Genomic_DNA"/>
</dbReference>
<feature type="domain" description="G-protein coupled receptors family 1 profile" evidence="17">
    <location>
        <begin position="1"/>
        <end position="64"/>
    </location>
</feature>
<evidence type="ECO:0000256" key="1">
    <source>
        <dbReference type="ARBA" id="ARBA00004651"/>
    </source>
</evidence>
<organism evidence="18 19">
    <name type="scientific">Saguinus oedipus</name>
    <name type="common">Cotton-top tamarin</name>
    <name type="synonym">Oedipomidas oedipus</name>
    <dbReference type="NCBI Taxonomy" id="9490"/>
    <lineage>
        <taxon>Eukaryota</taxon>
        <taxon>Metazoa</taxon>
        <taxon>Chordata</taxon>
        <taxon>Craniata</taxon>
        <taxon>Vertebrata</taxon>
        <taxon>Euteleostomi</taxon>
        <taxon>Mammalia</taxon>
        <taxon>Eutheria</taxon>
        <taxon>Euarchontoglires</taxon>
        <taxon>Primates</taxon>
        <taxon>Haplorrhini</taxon>
        <taxon>Platyrrhini</taxon>
        <taxon>Cebidae</taxon>
        <taxon>Callitrichinae</taxon>
        <taxon>Saguinus</taxon>
    </lineage>
</organism>
<keyword evidence="10" id="KW-1015">Disulfide bond</keyword>
<evidence type="ECO:0000259" key="17">
    <source>
        <dbReference type="PROSITE" id="PS50262"/>
    </source>
</evidence>
<protein>
    <recommendedName>
        <fullName evidence="3">Substance-P receptor</fullName>
    </recommendedName>
    <alternativeName>
        <fullName evidence="15">NK-1 receptor</fullName>
    </alternativeName>
    <alternativeName>
        <fullName evidence="16">Tachykinin receptor 1</fullName>
    </alternativeName>
</protein>
<sequence length="64" mass="7299">MAIIHPLQPRLSATATKVVICVIWVLALLLAFPQGYYSTTETMPSRVVCMIEWPEHPNKIYEKV</sequence>
<evidence type="ECO:0000256" key="13">
    <source>
        <dbReference type="ARBA" id="ARBA00023224"/>
    </source>
</evidence>
<keyword evidence="4" id="KW-1003">Cell membrane</keyword>
<evidence type="ECO:0000256" key="9">
    <source>
        <dbReference type="ARBA" id="ARBA00023139"/>
    </source>
</evidence>
<keyword evidence="19" id="KW-1185">Reference proteome</keyword>
<comment type="subcellular location">
    <subcellularLocation>
        <location evidence="1">Cell membrane</location>
        <topology evidence="1">Multi-pass membrane protein</topology>
    </subcellularLocation>
</comment>
<keyword evidence="12" id="KW-0325">Glycoprotein</keyword>
<evidence type="ECO:0000256" key="4">
    <source>
        <dbReference type="ARBA" id="ARBA00022475"/>
    </source>
</evidence>
<keyword evidence="6" id="KW-1133">Transmembrane helix</keyword>
<dbReference type="Pfam" id="PF00001">
    <property type="entry name" value="7tm_1"/>
    <property type="match status" value="1"/>
</dbReference>
<evidence type="ECO:0000256" key="8">
    <source>
        <dbReference type="ARBA" id="ARBA00023136"/>
    </source>
</evidence>
<dbReference type="InterPro" id="IPR000276">
    <property type="entry name" value="GPCR_Rhodpsn"/>
</dbReference>
<evidence type="ECO:0000256" key="16">
    <source>
        <dbReference type="ARBA" id="ARBA00031714"/>
    </source>
</evidence>
<comment type="caution">
    <text evidence="18">The sequence shown here is derived from an EMBL/GenBank/DDBJ whole genome shotgun (WGS) entry which is preliminary data.</text>
</comment>
<evidence type="ECO:0000256" key="7">
    <source>
        <dbReference type="ARBA" id="ARBA00023040"/>
    </source>
</evidence>
<dbReference type="Gene3D" id="1.20.1070.10">
    <property type="entry name" value="Rhodopsin 7-helix transmembrane proteins"/>
    <property type="match status" value="1"/>
</dbReference>
<evidence type="ECO:0000256" key="3">
    <source>
        <dbReference type="ARBA" id="ARBA00013755"/>
    </source>
</evidence>
<proteinExistence type="predicted"/>
<evidence type="ECO:0000256" key="6">
    <source>
        <dbReference type="ARBA" id="ARBA00022989"/>
    </source>
</evidence>
<accession>A0ABQ9U7J9</accession>
<evidence type="ECO:0000256" key="11">
    <source>
        <dbReference type="ARBA" id="ARBA00023170"/>
    </source>
</evidence>
<dbReference type="PROSITE" id="PS50262">
    <property type="entry name" value="G_PROTEIN_RECEP_F1_2"/>
    <property type="match status" value="1"/>
</dbReference>
<gene>
    <name evidence="18" type="primary">TACR1_1</name>
    <name evidence="18" type="ORF">P7K49_029254</name>
</gene>
<evidence type="ECO:0000256" key="5">
    <source>
        <dbReference type="ARBA" id="ARBA00022692"/>
    </source>
</evidence>
<dbReference type="InterPro" id="IPR017452">
    <property type="entry name" value="GPCR_Rhodpsn_7TM"/>
</dbReference>
<evidence type="ECO:0000256" key="2">
    <source>
        <dbReference type="ARBA" id="ARBA00011145"/>
    </source>
</evidence>
<name>A0ABQ9U7J9_SAGOE</name>
<dbReference type="PANTHER" id="PTHR46925">
    <property type="entry name" value="G-PROTEIN COUPLED RECEPTOR TKR-1-RELATED"/>
    <property type="match status" value="1"/>
</dbReference>
<keyword evidence="8" id="KW-0472">Membrane</keyword>
<comment type="subunit">
    <text evidence="2">Interacts with ARRB1.</text>
</comment>
<feature type="non-terminal residue" evidence="18">
    <location>
        <position position="64"/>
    </location>
</feature>
<dbReference type="SUPFAM" id="SSF81321">
    <property type="entry name" value="Family A G protein-coupled receptor-like"/>
    <property type="match status" value="1"/>
</dbReference>
<reference evidence="18 19" key="1">
    <citation type="submission" date="2023-05" db="EMBL/GenBank/DDBJ databases">
        <title>B98-5 Cell Line De Novo Hybrid Assembly: An Optical Mapping Approach.</title>
        <authorList>
            <person name="Kananen K."/>
            <person name="Auerbach J.A."/>
            <person name="Kautto E."/>
            <person name="Blachly J.S."/>
        </authorList>
    </citation>
    <scope>NUCLEOTIDE SEQUENCE [LARGE SCALE GENOMIC DNA]</scope>
    <source>
        <strain evidence="18">B95-8</strain>
        <tissue evidence="18">Cell line</tissue>
    </source>
</reference>
<keyword evidence="11 18" id="KW-0675">Receptor</keyword>
<dbReference type="PRINTS" id="PR01024">
    <property type="entry name" value="NEUROKININ1R"/>
</dbReference>
<dbReference type="InterPro" id="IPR001681">
    <property type="entry name" value="Neurokn_rcpt"/>
</dbReference>
<keyword evidence="5" id="KW-0812">Transmembrane</keyword>
<keyword evidence="7" id="KW-0297">G-protein coupled receptor</keyword>
<evidence type="ECO:0000256" key="10">
    <source>
        <dbReference type="ARBA" id="ARBA00023157"/>
    </source>
</evidence>
<dbReference type="Proteomes" id="UP001266305">
    <property type="component" value="Unassembled WGS sequence"/>
</dbReference>
<keyword evidence="14" id="KW-0449">Lipoprotein</keyword>